<dbReference type="InterPro" id="IPR027266">
    <property type="entry name" value="TrmE/GcvT-like"/>
</dbReference>
<dbReference type="EMBL" id="JBEPMB010000001">
    <property type="protein sequence ID" value="MET3613168.1"/>
    <property type="molecule type" value="Genomic_DNA"/>
</dbReference>
<sequence length="276" mass="28823">MAHAFLATRGWLVVSGPDASDFLQGLITTDLDTLEPGAAAPGALLTPQGKIMFFFMISKSETGFLIETDADAIDALNKRLTMYKLRAKVEIAKREETGATVAWGEPRPEGSAKDIRFAKAGIDLYRLPGGQGSAGGYDALRAQAGVPEAGSDFALQDAFPHDILLDKSGGVSFKKGCYVGQEVVSRMQHRSTARRRLVTVSAGAALPETGTEIRTGGKTIGALGTVAGDQGLAIIRIDRAGAAMAAGVSILAGETPVTVALPAWSGLEFITAESED</sequence>
<reference evidence="3 4" key="1">
    <citation type="submission" date="2024-06" db="EMBL/GenBank/DDBJ databases">
        <title>Genomic Encyclopedia of Type Strains, Phase IV (KMG-IV): sequencing the most valuable type-strain genomes for metagenomic binning, comparative biology and taxonomic classification.</title>
        <authorList>
            <person name="Goeker M."/>
        </authorList>
    </citation>
    <scope>NUCLEOTIDE SEQUENCE [LARGE SCALE GENOMIC DNA]</scope>
    <source>
        <strain evidence="3 4">DSM 29780</strain>
    </source>
</reference>
<keyword evidence="1" id="KW-0809">Transit peptide</keyword>
<dbReference type="Gene3D" id="3.30.1360.120">
    <property type="entry name" value="Probable tRNA modification gtpase trme, domain 1"/>
    <property type="match status" value="2"/>
</dbReference>
<keyword evidence="4" id="KW-1185">Reference proteome</keyword>
<dbReference type="InterPro" id="IPR057460">
    <property type="entry name" value="CAF17_C"/>
</dbReference>
<dbReference type="InterPro" id="IPR017703">
    <property type="entry name" value="YgfZ/GCV_T_CS"/>
</dbReference>
<evidence type="ECO:0000259" key="2">
    <source>
        <dbReference type="Pfam" id="PF25455"/>
    </source>
</evidence>
<evidence type="ECO:0000313" key="4">
    <source>
        <dbReference type="Proteomes" id="UP001549047"/>
    </source>
</evidence>
<protein>
    <submittedName>
        <fullName evidence="3">Folate-binding protein YgfZ</fullName>
    </submittedName>
</protein>
<dbReference type="SUPFAM" id="SSF103025">
    <property type="entry name" value="Folate-binding domain"/>
    <property type="match status" value="1"/>
</dbReference>
<dbReference type="Proteomes" id="UP001549047">
    <property type="component" value="Unassembled WGS sequence"/>
</dbReference>
<evidence type="ECO:0000256" key="1">
    <source>
        <dbReference type="ARBA" id="ARBA00022946"/>
    </source>
</evidence>
<proteinExistence type="predicted"/>
<dbReference type="PANTHER" id="PTHR22602:SF0">
    <property type="entry name" value="TRANSFERASE CAF17, MITOCHONDRIAL-RELATED"/>
    <property type="match status" value="1"/>
</dbReference>
<name>A0ABV2IXE6_9HYPH</name>
<dbReference type="Pfam" id="PF25455">
    <property type="entry name" value="Beta-barrel_CAF17_C"/>
    <property type="match status" value="1"/>
</dbReference>
<dbReference type="PANTHER" id="PTHR22602">
    <property type="entry name" value="TRANSFERASE CAF17, MITOCHONDRIAL-RELATED"/>
    <property type="match status" value="1"/>
</dbReference>
<organism evidence="3 4">
    <name type="scientific">Rhizobium aquaticum</name>
    <dbReference type="NCBI Taxonomy" id="1549636"/>
    <lineage>
        <taxon>Bacteria</taxon>
        <taxon>Pseudomonadati</taxon>
        <taxon>Pseudomonadota</taxon>
        <taxon>Alphaproteobacteria</taxon>
        <taxon>Hyphomicrobiales</taxon>
        <taxon>Rhizobiaceae</taxon>
        <taxon>Rhizobium/Agrobacterium group</taxon>
        <taxon>Rhizobium</taxon>
    </lineage>
</organism>
<evidence type="ECO:0000313" key="3">
    <source>
        <dbReference type="EMBL" id="MET3613168.1"/>
    </source>
</evidence>
<dbReference type="InterPro" id="IPR045179">
    <property type="entry name" value="YgfZ/GcvT"/>
</dbReference>
<dbReference type="RefSeq" id="WP_354555658.1">
    <property type="nucleotide sequence ID" value="NZ_JBEPMB010000001.1"/>
</dbReference>
<accession>A0ABV2IXE6</accession>
<feature type="domain" description="CAF17 C-terminal" evidence="2">
    <location>
        <begin position="194"/>
        <end position="265"/>
    </location>
</feature>
<comment type="caution">
    <text evidence="3">The sequence shown here is derived from an EMBL/GenBank/DDBJ whole genome shotgun (WGS) entry which is preliminary data.</text>
</comment>
<dbReference type="NCBIfam" id="TIGR03317">
    <property type="entry name" value="ygfZ_signature"/>
    <property type="match status" value="1"/>
</dbReference>
<gene>
    <name evidence="3" type="ORF">ABID16_001473</name>
</gene>